<dbReference type="EMBL" id="JBCLYO010000020">
    <property type="protein sequence ID" value="KAL0080249.1"/>
    <property type="molecule type" value="Genomic_DNA"/>
</dbReference>
<organism evidence="2 3">
    <name type="scientific">Phycomyces blakesleeanus</name>
    <dbReference type="NCBI Taxonomy" id="4837"/>
    <lineage>
        <taxon>Eukaryota</taxon>
        <taxon>Fungi</taxon>
        <taxon>Fungi incertae sedis</taxon>
        <taxon>Mucoromycota</taxon>
        <taxon>Mucoromycotina</taxon>
        <taxon>Mucoromycetes</taxon>
        <taxon>Mucorales</taxon>
        <taxon>Phycomycetaceae</taxon>
        <taxon>Phycomyces</taxon>
    </lineage>
</organism>
<evidence type="ECO:0000256" key="1">
    <source>
        <dbReference type="SAM" id="SignalP"/>
    </source>
</evidence>
<evidence type="ECO:0000313" key="2">
    <source>
        <dbReference type="EMBL" id="KAL0080249.1"/>
    </source>
</evidence>
<gene>
    <name evidence="2" type="ORF">J3Q64DRAFT_1701592</name>
</gene>
<keyword evidence="3" id="KW-1185">Reference proteome</keyword>
<keyword evidence="1" id="KW-0732">Signal</keyword>
<dbReference type="Proteomes" id="UP001448207">
    <property type="component" value="Unassembled WGS sequence"/>
</dbReference>
<accession>A0ABR3ARB6</accession>
<name>A0ABR3ARB6_PHYBL</name>
<sequence>MSMSLLVSLSISLFTMQLDQLCSEKAIYTLTHIPALFPMYKNKKIDFHFDLFSLLTGIGKTVNELQSLDVIGSLADMRTTVSKSSLETVLPISTWVLSLQGPH</sequence>
<proteinExistence type="predicted"/>
<comment type="caution">
    <text evidence="2">The sequence shown here is derived from an EMBL/GenBank/DDBJ whole genome shotgun (WGS) entry which is preliminary data.</text>
</comment>
<protein>
    <submittedName>
        <fullName evidence="2">Uncharacterized protein</fullName>
    </submittedName>
</protein>
<evidence type="ECO:0000313" key="3">
    <source>
        <dbReference type="Proteomes" id="UP001448207"/>
    </source>
</evidence>
<feature type="chain" id="PRO_5045517402" evidence="1">
    <location>
        <begin position="18"/>
        <end position="103"/>
    </location>
</feature>
<feature type="signal peptide" evidence="1">
    <location>
        <begin position="1"/>
        <end position="17"/>
    </location>
</feature>
<reference evidence="2 3" key="1">
    <citation type="submission" date="2024-04" db="EMBL/GenBank/DDBJ databases">
        <title>Symmetric and asymmetric DNA N6-adenine methylation regulates different biological responses in Mucorales.</title>
        <authorList>
            <consortium name="Lawrence Berkeley National Laboratory"/>
            <person name="Lax C."/>
            <person name="Mondo S.J."/>
            <person name="Osorio-Concepcion M."/>
            <person name="Muszewska A."/>
            <person name="Corrochano-Luque M."/>
            <person name="Gutierrez G."/>
            <person name="Riley R."/>
            <person name="Lipzen A."/>
            <person name="Guo J."/>
            <person name="Hundley H."/>
            <person name="Amirebrahimi M."/>
            <person name="Ng V."/>
            <person name="Lorenzo-Gutierrez D."/>
            <person name="Binder U."/>
            <person name="Yang J."/>
            <person name="Song Y."/>
            <person name="Canovas D."/>
            <person name="Navarro E."/>
            <person name="Freitag M."/>
            <person name="Gabaldon T."/>
            <person name="Grigoriev I.V."/>
            <person name="Corrochano L.M."/>
            <person name="Nicolas F.E."/>
            <person name="Garre V."/>
        </authorList>
    </citation>
    <scope>NUCLEOTIDE SEQUENCE [LARGE SCALE GENOMIC DNA]</scope>
    <source>
        <strain evidence="2 3">L51</strain>
    </source>
</reference>